<evidence type="ECO:0000313" key="1">
    <source>
        <dbReference type="EMBL" id="CAF1357262.1"/>
    </source>
</evidence>
<sequence length="93" mass="10904">MSWKNTHKWLYLQIISSEFHRLTIICRNGLGLQWDHPKGTDFGTGIYIVRSVLDALYVDQRSTLANPSNSKQDEDQNRRTCIVFRCPKEEFDT</sequence>
<accession>A0A815HN95</accession>
<dbReference type="AlphaFoldDB" id="A0A815HN95"/>
<protein>
    <submittedName>
        <fullName evidence="1">Uncharacterized protein</fullName>
    </submittedName>
</protein>
<gene>
    <name evidence="1" type="ORF">ZHD862_LOCUS30881</name>
</gene>
<reference evidence="1" key="1">
    <citation type="submission" date="2021-02" db="EMBL/GenBank/DDBJ databases">
        <authorList>
            <person name="Nowell W R."/>
        </authorList>
    </citation>
    <scope>NUCLEOTIDE SEQUENCE</scope>
</reference>
<comment type="caution">
    <text evidence="1">The sequence shown here is derived from an EMBL/GenBank/DDBJ whole genome shotgun (WGS) entry which is preliminary data.</text>
</comment>
<dbReference type="EMBL" id="CAJNOT010002990">
    <property type="protein sequence ID" value="CAF1357262.1"/>
    <property type="molecule type" value="Genomic_DNA"/>
</dbReference>
<name>A0A815HN95_9BILA</name>
<dbReference type="Proteomes" id="UP000663864">
    <property type="component" value="Unassembled WGS sequence"/>
</dbReference>
<proteinExistence type="predicted"/>
<organism evidence="1">
    <name type="scientific">Rotaria sordida</name>
    <dbReference type="NCBI Taxonomy" id="392033"/>
    <lineage>
        <taxon>Eukaryota</taxon>
        <taxon>Metazoa</taxon>
        <taxon>Spiralia</taxon>
        <taxon>Gnathifera</taxon>
        <taxon>Rotifera</taxon>
        <taxon>Eurotatoria</taxon>
        <taxon>Bdelloidea</taxon>
        <taxon>Philodinida</taxon>
        <taxon>Philodinidae</taxon>
        <taxon>Rotaria</taxon>
    </lineage>
</organism>